<dbReference type="InterPro" id="IPR000719">
    <property type="entry name" value="Prot_kinase_dom"/>
</dbReference>
<dbReference type="InterPro" id="IPR036955">
    <property type="entry name" value="AP2/ERF_dom_sf"/>
</dbReference>
<dbReference type="PRINTS" id="PR00109">
    <property type="entry name" value="TYRKINASE"/>
</dbReference>
<dbReference type="Gene3D" id="3.30.200.20">
    <property type="entry name" value="Phosphorylase Kinase, domain 1"/>
    <property type="match status" value="1"/>
</dbReference>
<name>A0A9E7F0M4_9LILI</name>
<sequence length="857" mass="95332">MEEEGSSWVRRAKFSHTVYHRLDSSKLPSIPSLVRSESNLELKPKRTTEASKLASISFPVNRDAGPKATSTISHSTILPSLQLLEDSHHGSEAGKPSSKNPASVNSDQEPRANAMNSTRESLISPKMSNKHPSVSRTSVKAQLDSDSQKSGHFSYRNGQNYKLKQRSISPLPTTILSDVFKEARANERRFSTPPPRRRGSDKGVFGKLFSREVRDHHVPRCLPPPETNPLNHFSLVKASDKHKSRKEALWTSYFEHGMGKVNAVDTLHEWMVDLSQLYLGLRFASGAHSKLHHGIYKDQPVAVKIITQPDDDENGLMAVRLEKQFTREVTLLSHLYHRNVIKLIAACKEPSVFCIITEYLSGGSLRAFLHKLEHKSLPLEKLIAIALDIARGMEYIHSQGVIHRDLKPENILFDQDFCVKIVDFGIACEEAYFDALAEDPGTFRWMAPEMIKHKPYGHKVDVYSFGLVLWEMATGRIPYEEMTPIQAAFAVVNKNLRPVVPPECPNALRALIEQCWALQPDKRPDFWQIVKIFQILIATVFSADKLSLAVKKLRTLSSPWSWNRFYQQLSLAVNTSALPMEDKRLNFTPKSSTSFGVSYIFVGQSTDPKQKDRFLMPMAHPPNQSEAESSANSMSSNSSPSSPSSSSPSPVLHQQATRMSKADEKVVEGAPAGAEKGLRDQSRHPVYRGVRMRNRGKWVSEIREPRKKSRIWLGTFTTPEMAARAHDVAALSIKGSAAILNFPELATSLPRPASLSPRDIQAAAAKAAATEPVAALPAAPAASPSADDELGEIVELPRLGGWFLDSDDPGAEFVFHNDSLDSLPCPGIDFYDSASDPMWEWSDALVPSSFGPRLWDC</sequence>
<gene>
    <name evidence="9" type="ORF">MUK42_28046</name>
</gene>
<dbReference type="PRINTS" id="PR00367">
    <property type="entry name" value="ETHRSPELEMNT"/>
</dbReference>
<feature type="region of interest" description="Disordered" evidence="6">
    <location>
        <begin position="26"/>
        <end position="52"/>
    </location>
</feature>
<proteinExistence type="predicted"/>
<keyword evidence="9" id="KW-0418">Kinase</keyword>
<evidence type="ECO:0000256" key="3">
    <source>
        <dbReference type="ARBA" id="ARBA00023125"/>
    </source>
</evidence>
<organism evidence="9 10">
    <name type="scientific">Musa troglodytarum</name>
    <name type="common">fe'i banana</name>
    <dbReference type="NCBI Taxonomy" id="320322"/>
    <lineage>
        <taxon>Eukaryota</taxon>
        <taxon>Viridiplantae</taxon>
        <taxon>Streptophyta</taxon>
        <taxon>Embryophyta</taxon>
        <taxon>Tracheophyta</taxon>
        <taxon>Spermatophyta</taxon>
        <taxon>Magnoliopsida</taxon>
        <taxon>Liliopsida</taxon>
        <taxon>Zingiberales</taxon>
        <taxon>Musaceae</taxon>
        <taxon>Musa</taxon>
    </lineage>
</organism>
<dbReference type="SUPFAM" id="SSF56112">
    <property type="entry name" value="Protein kinase-like (PK-like)"/>
    <property type="match status" value="1"/>
</dbReference>
<evidence type="ECO:0000259" key="8">
    <source>
        <dbReference type="PROSITE" id="PS51032"/>
    </source>
</evidence>
<keyword evidence="9" id="KW-0808">Transferase</keyword>
<dbReference type="GO" id="GO:0005737">
    <property type="term" value="C:cytoplasm"/>
    <property type="evidence" value="ECO:0007669"/>
    <property type="project" value="TreeGrafter"/>
</dbReference>
<feature type="domain" description="Protein kinase" evidence="7">
    <location>
        <begin position="277"/>
        <end position="537"/>
    </location>
</feature>
<comment type="subcellular location">
    <subcellularLocation>
        <location evidence="1">Nucleus</location>
    </subcellularLocation>
</comment>
<dbReference type="SMART" id="SM00380">
    <property type="entry name" value="AP2"/>
    <property type="match status" value="1"/>
</dbReference>
<keyword evidence="10" id="KW-1185">Reference proteome</keyword>
<keyword evidence="3" id="KW-0238">DNA-binding</keyword>
<keyword evidence="2" id="KW-0805">Transcription regulation</keyword>
<dbReference type="PROSITE" id="PS50011">
    <property type="entry name" value="PROTEIN_KINASE_DOM"/>
    <property type="match status" value="1"/>
</dbReference>
<dbReference type="SMART" id="SM00220">
    <property type="entry name" value="S_TKc"/>
    <property type="match status" value="1"/>
</dbReference>
<dbReference type="GO" id="GO:0005634">
    <property type="term" value="C:nucleus"/>
    <property type="evidence" value="ECO:0007669"/>
    <property type="project" value="UniProtKB-SubCell"/>
</dbReference>
<dbReference type="PROSITE" id="PS00108">
    <property type="entry name" value="PROTEIN_KINASE_ST"/>
    <property type="match status" value="1"/>
</dbReference>
<dbReference type="EMBL" id="CP097504">
    <property type="protein sequence ID" value="URD86873.1"/>
    <property type="molecule type" value="Genomic_DNA"/>
</dbReference>
<dbReference type="Gene3D" id="3.30.730.10">
    <property type="entry name" value="AP2/ERF domain"/>
    <property type="match status" value="1"/>
</dbReference>
<feature type="compositionally biased region" description="Basic and acidic residues" evidence="6">
    <location>
        <begin position="38"/>
        <end position="49"/>
    </location>
</feature>
<dbReference type="GO" id="GO:0007165">
    <property type="term" value="P:signal transduction"/>
    <property type="evidence" value="ECO:0007669"/>
    <property type="project" value="TreeGrafter"/>
</dbReference>
<reference evidence="9" key="1">
    <citation type="submission" date="2022-05" db="EMBL/GenBank/DDBJ databases">
        <title>The Musa troglodytarum L. genome provides insights into the mechanism of non-climacteric behaviour and enrichment of carotenoids.</title>
        <authorList>
            <person name="Wang J."/>
        </authorList>
    </citation>
    <scope>NUCLEOTIDE SEQUENCE</scope>
    <source>
        <tissue evidence="9">Leaf</tissue>
    </source>
</reference>
<evidence type="ECO:0000256" key="6">
    <source>
        <dbReference type="SAM" id="MobiDB-lite"/>
    </source>
</evidence>
<dbReference type="CDD" id="cd13999">
    <property type="entry name" value="STKc_MAP3K-like"/>
    <property type="match status" value="1"/>
</dbReference>
<dbReference type="GO" id="GO:0005524">
    <property type="term" value="F:ATP binding"/>
    <property type="evidence" value="ECO:0007669"/>
    <property type="project" value="InterPro"/>
</dbReference>
<dbReference type="PANTHER" id="PTHR23257:SF772">
    <property type="entry name" value="PROTEIN KINASE SUPERFAMILY PROTEIN"/>
    <property type="match status" value="1"/>
</dbReference>
<dbReference type="FunFam" id="3.30.730.10:FF:000001">
    <property type="entry name" value="Ethylene-responsive transcription factor 2"/>
    <property type="match status" value="1"/>
</dbReference>
<dbReference type="GO" id="GO:0003700">
    <property type="term" value="F:DNA-binding transcription factor activity"/>
    <property type="evidence" value="ECO:0007669"/>
    <property type="project" value="InterPro"/>
</dbReference>
<evidence type="ECO:0000313" key="9">
    <source>
        <dbReference type="EMBL" id="URD86873.1"/>
    </source>
</evidence>
<feature type="compositionally biased region" description="Low complexity" evidence="6">
    <location>
        <begin position="625"/>
        <end position="650"/>
    </location>
</feature>
<evidence type="ECO:0000256" key="1">
    <source>
        <dbReference type="ARBA" id="ARBA00004123"/>
    </source>
</evidence>
<dbReference type="OrthoDB" id="10319441at2759"/>
<dbReference type="CDD" id="cd00018">
    <property type="entry name" value="AP2"/>
    <property type="match status" value="1"/>
</dbReference>
<dbReference type="PANTHER" id="PTHR23257">
    <property type="entry name" value="SERINE-THREONINE PROTEIN KINASE"/>
    <property type="match status" value="1"/>
</dbReference>
<dbReference type="InterPro" id="IPR001471">
    <property type="entry name" value="AP2/ERF_dom"/>
</dbReference>
<evidence type="ECO:0000256" key="5">
    <source>
        <dbReference type="ARBA" id="ARBA00023242"/>
    </source>
</evidence>
<dbReference type="Gene3D" id="1.10.510.10">
    <property type="entry name" value="Transferase(Phosphotransferase) domain 1"/>
    <property type="match status" value="1"/>
</dbReference>
<dbReference type="InterPro" id="IPR001245">
    <property type="entry name" value="Ser-Thr/Tyr_kinase_cat_dom"/>
</dbReference>
<dbReference type="InterPro" id="IPR050167">
    <property type="entry name" value="Ser_Thr_protein_kinase"/>
</dbReference>
<feature type="region of interest" description="Disordered" evidence="6">
    <location>
        <begin position="612"/>
        <end position="686"/>
    </location>
</feature>
<dbReference type="Pfam" id="PF00847">
    <property type="entry name" value="AP2"/>
    <property type="match status" value="1"/>
</dbReference>
<dbReference type="InterPro" id="IPR011009">
    <property type="entry name" value="Kinase-like_dom_sf"/>
</dbReference>
<accession>A0A9E7F0M4</accession>
<dbReference type="GO" id="GO:0003677">
    <property type="term" value="F:DNA binding"/>
    <property type="evidence" value="ECO:0007669"/>
    <property type="project" value="UniProtKB-KW"/>
</dbReference>
<feature type="compositionally biased region" description="Polar residues" evidence="6">
    <location>
        <begin position="114"/>
        <end position="158"/>
    </location>
</feature>
<dbReference type="InterPro" id="IPR016177">
    <property type="entry name" value="DNA-bd_dom_sf"/>
</dbReference>
<dbReference type="SUPFAM" id="SSF54171">
    <property type="entry name" value="DNA-binding domain"/>
    <property type="match status" value="1"/>
</dbReference>
<evidence type="ECO:0000313" key="10">
    <source>
        <dbReference type="Proteomes" id="UP001055439"/>
    </source>
</evidence>
<dbReference type="Proteomes" id="UP001055439">
    <property type="component" value="Chromosome 2"/>
</dbReference>
<dbReference type="AlphaFoldDB" id="A0A9E7F0M4"/>
<feature type="domain" description="AP2/ERF" evidence="8">
    <location>
        <begin position="686"/>
        <end position="743"/>
    </location>
</feature>
<dbReference type="GO" id="GO:0004672">
    <property type="term" value="F:protein kinase activity"/>
    <property type="evidence" value="ECO:0007669"/>
    <property type="project" value="InterPro"/>
</dbReference>
<dbReference type="PROSITE" id="PS51032">
    <property type="entry name" value="AP2_ERF"/>
    <property type="match status" value="1"/>
</dbReference>
<evidence type="ECO:0000256" key="2">
    <source>
        <dbReference type="ARBA" id="ARBA00023015"/>
    </source>
</evidence>
<dbReference type="InterPro" id="IPR008271">
    <property type="entry name" value="Ser/Thr_kinase_AS"/>
</dbReference>
<evidence type="ECO:0000256" key="4">
    <source>
        <dbReference type="ARBA" id="ARBA00023163"/>
    </source>
</evidence>
<keyword evidence="5" id="KW-0539">Nucleus</keyword>
<feature type="compositionally biased region" description="Polar residues" evidence="6">
    <location>
        <begin position="97"/>
        <end position="107"/>
    </location>
</feature>
<keyword evidence="4" id="KW-0804">Transcription</keyword>
<feature type="region of interest" description="Disordered" evidence="6">
    <location>
        <begin position="87"/>
        <end position="158"/>
    </location>
</feature>
<dbReference type="Pfam" id="PF07714">
    <property type="entry name" value="PK_Tyr_Ser-Thr"/>
    <property type="match status" value="1"/>
</dbReference>
<protein>
    <submittedName>
        <fullName evidence="9">Protein kinase domain containing protein</fullName>
    </submittedName>
</protein>
<evidence type="ECO:0000259" key="7">
    <source>
        <dbReference type="PROSITE" id="PS50011"/>
    </source>
</evidence>